<protein>
    <submittedName>
        <fullName evidence="1">Uncharacterized protein</fullName>
    </submittedName>
</protein>
<dbReference type="EMBL" id="KN735091">
    <property type="protein sequence ID" value="KIH56913.1"/>
    <property type="molecule type" value="Genomic_DNA"/>
</dbReference>
<evidence type="ECO:0000313" key="2">
    <source>
        <dbReference type="Proteomes" id="UP000054047"/>
    </source>
</evidence>
<evidence type="ECO:0000313" key="1">
    <source>
        <dbReference type="EMBL" id="KIH56913.1"/>
    </source>
</evidence>
<accession>A0A0C2CKC3</accession>
<gene>
    <name evidence="1" type="ORF">ANCDUO_12902</name>
</gene>
<dbReference type="Proteomes" id="UP000054047">
    <property type="component" value="Unassembled WGS sequence"/>
</dbReference>
<name>A0A0C2CKC3_9BILA</name>
<reference evidence="1 2" key="1">
    <citation type="submission" date="2013-12" db="EMBL/GenBank/DDBJ databases">
        <title>Draft genome of the parsitic nematode Ancylostoma duodenale.</title>
        <authorList>
            <person name="Mitreva M."/>
        </authorList>
    </citation>
    <scope>NUCLEOTIDE SEQUENCE [LARGE SCALE GENOMIC DNA]</scope>
    <source>
        <strain evidence="1 2">Zhejiang</strain>
    </source>
</reference>
<organism evidence="1 2">
    <name type="scientific">Ancylostoma duodenale</name>
    <dbReference type="NCBI Taxonomy" id="51022"/>
    <lineage>
        <taxon>Eukaryota</taxon>
        <taxon>Metazoa</taxon>
        <taxon>Ecdysozoa</taxon>
        <taxon>Nematoda</taxon>
        <taxon>Chromadorea</taxon>
        <taxon>Rhabditida</taxon>
        <taxon>Rhabditina</taxon>
        <taxon>Rhabditomorpha</taxon>
        <taxon>Strongyloidea</taxon>
        <taxon>Ancylostomatidae</taxon>
        <taxon>Ancylostomatinae</taxon>
        <taxon>Ancylostoma</taxon>
    </lineage>
</organism>
<keyword evidence="2" id="KW-1185">Reference proteome</keyword>
<sequence length="84" mass="9625">MDRCEGRKQYGTVERSSGCFQSKLACEAILPEFQWMDNYHKLRRLPQHGTSPSQPCLLLPMLLSKKLAAPKSNIYPENAGDRTW</sequence>
<proteinExistence type="predicted"/>
<dbReference type="AlphaFoldDB" id="A0A0C2CKC3"/>